<gene>
    <name evidence="4" type="ORF">ABRZ07_02405</name>
    <name evidence="3" type="ORF">ABRZ09_05495</name>
</gene>
<evidence type="ECO:0000259" key="2">
    <source>
        <dbReference type="SMART" id="SM00867"/>
    </source>
</evidence>
<proteinExistence type="predicted"/>
<dbReference type="Pfam" id="PF04264">
    <property type="entry name" value="YceI"/>
    <property type="match status" value="1"/>
</dbReference>
<evidence type="ECO:0000256" key="1">
    <source>
        <dbReference type="SAM" id="SignalP"/>
    </source>
</evidence>
<evidence type="ECO:0000313" key="3">
    <source>
        <dbReference type="EMBL" id="XDJ51300.1"/>
    </source>
</evidence>
<dbReference type="EMBL" id="CP158255">
    <property type="protein sequence ID" value="XDJ51300.1"/>
    <property type="molecule type" value="Genomic_DNA"/>
</dbReference>
<dbReference type="PANTHER" id="PTHR34406">
    <property type="entry name" value="PROTEIN YCEI"/>
    <property type="match status" value="1"/>
</dbReference>
<name>A0AB39DBG3_9BURK</name>
<organism evidence="3">
    <name type="scientific">Castellaniella ginsengisoli</name>
    <dbReference type="NCBI Taxonomy" id="546114"/>
    <lineage>
        <taxon>Bacteria</taxon>
        <taxon>Pseudomonadati</taxon>
        <taxon>Pseudomonadota</taxon>
        <taxon>Betaproteobacteria</taxon>
        <taxon>Burkholderiales</taxon>
        <taxon>Alcaligenaceae</taxon>
        <taxon>Castellaniella</taxon>
    </lineage>
</organism>
<dbReference type="EMBL" id="CP158267">
    <property type="protein sequence ID" value="XDJ80381.1"/>
    <property type="molecule type" value="Genomic_DNA"/>
</dbReference>
<dbReference type="InterPro" id="IPR036761">
    <property type="entry name" value="TTHA0802/YceI-like_sf"/>
</dbReference>
<dbReference type="SUPFAM" id="SSF101874">
    <property type="entry name" value="YceI-like"/>
    <property type="match status" value="1"/>
</dbReference>
<dbReference type="Gene3D" id="2.40.128.110">
    <property type="entry name" value="Lipid/polyisoprenoid-binding, YceI-like"/>
    <property type="match status" value="1"/>
</dbReference>
<dbReference type="SMART" id="SM00867">
    <property type="entry name" value="YceI"/>
    <property type="match status" value="1"/>
</dbReference>
<feature type="domain" description="Lipid/polyisoprenoid-binding YceI-like" evidence="2">
    <location>
        <begin position="28"/>
        <end position="189"/>
    </location>
</feature>
<protein>
    <submittedName>
        <fullName evidence="3">YceI family protein</fullName>
    </submittedName>
</protein>
<dbReference type="InterPro" id="IPR007372">
    <property type="entry name" value="Lipid/polyisoprenoid-bd_YceI"/>
</dbReference>
<evidence type="ECO:0000313" key="4">
    <source>
        <dbReference type="EMBL" id="XDJ80381.1"/>
    </source>
</evidence>
<dbReference type="AlphaFoldDB" id="A0AB39DBG3"/>
<feature type="chain" id="PRO_5044174558" evidence="1">
    <location>
        <begin position="26"/>
        <end position="190"/>
    </location>
</feature>
<accession>A0AB39DBG3</accession>
<reference evidence="3" key="1">
    <citation type="submission" date="2024-05" db="EMBL/GenBank/DDBJ databases">
        <authorList>
            <person name="Luo Y.-C."/>
            <person name="Nicholds J."/>
            <person name="Mortimer T."/>
            <person name="Maboni G."/>
        </authorList>
    </citation>
    <scope>NUCLEOTIDE SEQUENCE</scope>
    <source>
        <strain evidence="4">141555</strain>
        <strain evidence="3">151108</strain>
    </source>
</reference>
<dbReference type="RefSeq" id="WP_368647443.1">
    <property type="nucleotide sequence ID" value="NZ_CP158255.1"/>
</dbReference>
<feature type="signal peptide" evidence="1">
    <location>
        <begin position="1"/>
        <end position="25"/>
    </location>
</feature>
<dbReference type="PANTHER" id="PTHR34406:SF1">
    <property type="entry name" value="PROTEIN YCEI"/>
    <property type="match status" value="1"/>
</dbReference>
<sequence length="190" mass="20002">MNTAFFRPFALAAVLSLGMPAVAGAVEYTTLDAQASHAAFAYSQMNVKMDGRFGALAAPVLSFDPARPEAAKVVIEVALAGVDAGYDEANAELSKDEWLATAAHPLAVFTSDQVDALGDGRYQATGRLTIKGVTKTVAAPFTFKEDGQTGVFEGGFTFQRADFGVGEGPWKDFSIVANDIGITFRVVAKP</sequence>
<keyword evidence="1" id="KW-0732">Signal</keyword>